<protein>
    <submittedName>
        <fullName evidence="3">MOSC domain-containing protein</fullName>
    </submittedName>
</protein>
<dbReference type="InterPro" id="IPR014048">
    <property type="entry name" value="MethylDNA_cys_MeTrfase_DNA-bd"/>
</dbReference>
<accession>A0A6M8B2Q8</accession>
<evidence type="ECO:0000259" key="2">
    <source>
        <dbReference type="PROSITE" id="PS51340"/>
    </source>
</evidence>
<dbReference type="GO" id="GO:0003824">
    <property type="term" value="F:catalytic activity"/>
    <property type="evidence" value="ECO:0007669"/>
    <property type="project" value="InterPro"/>
</dbReference>
<dbReference type="InterPro" id="IPR011037">
    <property type="entry name" value="Pyrv_Knase-like_insert_dom_sf"/>
</dbReference>
<dbReference type="Gene3D" id="1.10.10.10">
    <property type="entry name" value="Winged helix-like DNA-binding domain superfamily/Winged helix DNA-binding domain"/>
    <property type="match status" value="1"/>
</dbReference>
<dbReference type="KEGG" id="theu:HPC62_03630"/>
<dbReference type="Proteomes" id="UP000505210">
    <property type="component" value="Chromosome"/>
</dbReference>
<dbReference type="Gene3D" id="2.40.33.20">
    <property type="entry name" value="PK beta-barrel domain-like"/>
    <property type="match status" value="1"/>
</dbReference>
<evidence type="ECO:0000256" key="1">
    <source>
        <dbReference type="ARBA" id="ARBA00022763"/>
    </source>
</evidence>
<keyword evidence="1" id="KW-0227">DNA damage</keyword>
<dbReference type="EMBL" id="CP053661">
    <property type="protein sequence ID" value="QKD81389.1"/>
    <property type="molecule type" value="Genomic_DNA"/>
</dbReference>
<proteinExistence type="predicted"/>
<dbReference type="AlphaFoldDB" id="A0A6M8B2Q8"/>
<dbReference type="Pfam" id="PF01035">
    <property type="entry name" value="DNA_binding_1"/>
    <property type="match status" value="1"/>
</dbReference>
<dbReference type="GO" id="GO:0030170">
    <property type="term" value="F:pyridoxal phosphate binding"/>
    <property type="evidence" value="ECO:0007669"/>
    <property type="project" value="InterPro"/>
</dbReference>
<dbReference type="InterPro" id="IPR005302">
    <property type="entry name" value="MoCF_Sase_C"/>
</dbReference>
<evidence type="ECO:0000313" key="3">
    <source>
        <dbReference type="EMBL" id="QKD81389.1"/>
    </source>
</evidence>
<dbReference type="PROSITE" id="PS51340">
    <property type="entry name" value="MOSC"/>
    <property type="match status" value="1"/>
</dbReference>
<dbReference type="SUPFAM" id="SSF46767">
    <property type="entry name" value="Methylated DNA-protein cysteine methyltransferase, C-terminal domain"/>
    <property type="match status" value="1"/>
</dbReference>
<dbReference type="InterPro" id="IPR036217">
    <property type="entry name" value="MethylDNA_cys_MeTrfase_DNAb"/>
</dbReference>
<keyword evidence="4" id="KW-1185">Reference proteome</keyword>
<dbReference type="Pfam" id="PF03473">
    <property type="entry name" value="MOSC"/>
    <property type="match status" value="1"/>
</dbReference>
<sequence>MQILHLFTKTASGKPPTSCDRLWLRRGLGIEGDAHARAGSPRQVLLASAPVLMEHGLRPGDLRENILLDGVVEALVSGQVLQLGKAAQVRIMGDCEPCAYLNTLQPGLAKRINGRRGMLAIVIRDGAVQVGDRTTTLPQTFPAVPNDTRGKLHEFVARIPPGRVVRTTELLVALGLTASHYRTIPVMLKKADAGLPVHRVVGAGGRLLTQHLPDQAERLAAEQVEIEQGEVRAEFCWEPQQFHALEV</sequence>
<feature type="domain" description="MOSC" evidence="2">
    <location>
        <begin position="14"/>
        <end position="137"/>
    </location>
</feature>
<dbReference type="RefSeq" id="WP_172353790.1">
    <property type="nucleotide sequence ID" value="NZ_CP053661.1"/>
</dbReference>
<name>A0A6M8B2Q8_9CYAN</name>
<dbReference type="InterPro" id="IPR036388">
    <property type="entry name" value="WH-like_DNA-bd_sf"/>
</dbReference>
<evidence type="ECO:0000313" key="4">
    <source>
        <dbReference type="Proteomes" id="UP000505210"/>
    </source>
</evidence>
<dbReference type="GO" id="GO:0006281">
    <property type="term" value="P:DNA repair"/>
    <property type="evidence" value="ECO:0007669"/>
    <property type="project" value="InterPro"/>
</dbReference>
<reference evidence="3 4" key="1">
    <citation type="submission" date="2020-05" db="EMBL/GenBank/DDBJ databases">
        <title>Complete genome sequence of of a novel Thermoleptolyngbya strain isolated from hot springs of Ganzi, Sichuan China.</title>
        <authorList>
            <person name="Tang J."/>
            <person name="Daroch M."/>
            <person name="Li L."/>
            <person name="Waleron K."/>
            <person name="Waleron M."/>
            <person name="Waleron M."/>
        </authorList>
    </citation>
    <scope>NUCLEOTIDE SEQUENCE [LARGE SCALE GENOMIC DNA]</scope>
    <source>
        <strain evidence="3 4">PKUAC-SCTA183</strain>
    </source>
</reference>
<organism evidence="3 4">
    <name type="scientific">Thermoleptolyngbya sichuanensis A183</name>
    <dbReference type="NCBI Taxonomy" id="2737172"/>
    <lineage>
        <taxon>Bacteria</taxon>
        <taxon>Bacillati</taxon>
        <taxon>Cyanobacteriota</taxon>
        <taxon>Cyanophyceae</taxon>
        <taxon>Oculatellales</taxon>
        <taxon>Oculatellaceae</taxon>
        <taxon>Thermoleptolyngbya</taxon>
        <taxon>Thermoleptolyngbya sichuanensis</taxon>
    </lineage>
</organism>
<gene>
    <name evidence="3" type="ORF">HPC62_03630</name>
</gene>
<dbReference type="GO" id="GO:0030151">
    <property type="term" value="F:molybdenum ion binding"/>
    <property type="evidence" value="ECO:0007669"/>
    <property type="project" value="InterPro"/>
</dbReference>
<dbReference type="SUPFAM" id="SSF50800">
    <property type="entry name" value="PK beta-barrel domain-like"/>
    <property type="match status" value="1"/>
</dbReference>